<dbReference type="EMBL" id="JAETWB010000004">
    <property type="protein sequence ID" value="MBL6078751.1"/>
    <property type="molecule type" value="Genomic_DNA"/>
</dbReference>
<feature type="repeat" description="TPR" evidence="1">
    <location>
        <begin position="137"/>
        <end position="170"/>
    </location>
</feature>
<dbReference type="PANTHER" id="PTHR44809">
    <property type="match status" value="1"/>
</dbReference>
<comment type="caution">
    <text evidence="2">The sequence shown here is derived from an EMBL/GenBank/DDBJ whole genome shotgun (WGS) entry which is preliminary data.</text>
</comment>
<evidence type="ECO:0000256" key="1">
    <source>
        <dbReference type="PROSITE-ProRule" id="PRU00339"/>
    </source>
</evidence>
<dbReference type="InterPro" id="IPR011990">
    <property type="entry name" value="TPR-like_helical_dom_sf"/>
</dbReference>
<dbReference type="PROSITE" id="PS50005">
    <property type="entry name" value="TPR"/>
    <property type="match status" value="3"/>
</dbReference>
<dbReference type="SMART" id="SM00028">
    <property type="entry name" value="TPR"/>
    <property type="match status" value="5"/>
</dbReference>
<reference evidence="2 3" key="1">
    <citation type="submission" date="2021-01" db="EMBL/GenBank/DDBJ databases">
        <title>Belnapia mucosa sp. nov. and Belnapia arida sp. nov., isolated from the Tabernas Desert (Almeria, Spain).</title>
        <authorList>
            <person name="Molina-Menor E."/>
            <person name="Vidal-Verdu A."/>
            <person name="Calonge A."/>
            <person name="Satari L."/>
            <person name="Pereto J."/>
            <person name="Porcar M."/>
        </authorList>
    </citation>
    <scope>NUCLEOTIDE SEQUENCE [LARGE SCALE GENOMIC DNA]</scope>
    <source>
        <strain evidence="2 3">T18</strain>
    </source>
</reference>
<dbReference type="PANTHER" id="PTHR44809:SF1">
    <property type="entry name" value="PROTEIN O-MANNOSYL-TRANSFERASE TMTC1"/>
    <property type="match status" value="1"/>
</dbReference>
<proteinExistence type="predicted"/>
<dbReference type="InterPro" id="IPR019734">
    <property type="entry name" value="TPR_rpt"/>
</dbReference>
<evidence type="ECO:0000313" key="2">
    <source>
        <dbReference type="EMBL" id="MBL6078751.1"/>
    </source>
</evidence>
<evidence type="ECO:0000313" key="3">
    <source>
        <dbReference type="Proteomes" id="UP000660885"/>
    </source>
</evidence>
<dbReference type="Gene3D" id="1.25.40.10">
    <property type="entry name" value="Tetratricopeptide repeat domain"/>
    <property type="match status" value="2"/>
</dbReference>
<accession>A0ABS1U243</accession>
<dbReference type="Gene3D" id="3.40.50.2000">
    <property type="entry name" value="Glycogen Phosphorylase B"/>
    <property type="match status" value="1"/>
</dbReference>
<dbReference type="Proteomes" id="UP000660885">
    <property type="component" value="Unassembled WGS sequence"/>
</dbReference>
<protein>
    <submittedName>
        <fullName evidence="2">Tetratricopeptide repeat protein</fullName>
    </submittedName>
</protein>
<dbReference type="SUPFAM" id="SSF48452">
    <property type="entry name" value="TPR-like"/>
    <property type="match status" value="1"/>
</dbReference>
<dbReference type="SUPFAM" id="SSF53756">
    <property type="entry name" value="UDP-Glycosyltransferase/glycogen phosphorylase"/>
    <property type="match status" value="1"/>
</dbReference>
<dbReference type="Pfam" id="PF14559">
    <property type="entry name" value="TPR_19"/>
    <property type="match status" value="2"/>
</dbReference>
<keyword evidence="3" id="KW-1185">Reference proteome</keyword>
<feature type="repeat" description="TPR" evidence="1">
    <location>
        <begin position="70"/>
        <end position="103"/>
    </location>
</feature>
<dbReference type="InterPro" id="IPR052943">
    <property type="entry name" value="TMTC_O-mannosyl-trnsfr"/>
</dbReference>
<keyword evidence="1" id="KW-0802">TPR repeat</keyword>
<name>A0ABS1U243_9PROT</name>
<feature type="repeat" description="TPR" evidence="1">
    <location>
        <begin position="36"/>
        <end position="69"/>
    </location>
</feature>
<dbReference type="RefSeq" id="WP_202832000.1">
    <property type="nucleotide sequence ID" value="NZ_JAETWB010000004.1"/>
</dbReference>
<organism evidence="2 3">
    <name type="scientific">Belnapia arida</name>
    <dbReference type="NCBI Taxonomy" id="2804533"/>
    <lineage>
        <taxon>Bacteria</taxon>
        <taxon>Pseudomonadati</taxon>
        <taxon>Pseudomonadota</taxon>
        <taxon>Alphaproteobacteria</taxon>
        <taxon>Acetobacterales</taxon>
        <taxon>Roseomonadaceae</taxon>
        <taxon>Belnapia</taxon>
    </lineage>
</organism>
<sequence length="475" mass="51569">MTAPLLAEAHRLAAAGRAAEAIALYDQVLAQDPAVADAANNAGVLLRRQGAQAAALRRYRQALAAVPDHADAGWNLGRLLLDQGEADEAFLHLRRAAALRPSWERWHGLGRTCQARGDLAGAEAAYRQALAAKPEAVETLNNLGTTLQATGQLEAALPLLDRALALAPDHADLRYNRSLLLMLMGRWAEGWREHEWRWRAPGFLSPRRRFDSPAWDGSPIEGTLLLHWEQGLGDTIQFLRYIETARGRAGRLVLEVQPPLLPLLHDLPGADLVLPAGTPLPPHAAHAPLLSLPHLLGEPMPSPAWPYLSAETERAARWSARLQGEGPLVGLVWAGNPRHANDRNRSIPLGLLAPLLQQPGLRWVSLQVGPRAADIATVGAGSRVIDAAPALTDFAETAAALAQIDLLIAVDTAVAHLAGALGRTCWLLLPHAPDWRWGQQGNHCCWYESLRLWRQPAAGDWACVIEEISASLPRR</sequence>
<gene>
    <name evidence="2" type="ORF">JMJ56_12090</name>
</gene>